<dbReference type="AlphaFoldDB" id="A0AAW0R6B7"/>
<evidence type="ECO:0000256" key="1">
    <source>
        <dbReference type="SAM" id="SignalP"/>
    </source>
</evidence>
<dbReference type="Proteomes" id="UP001392437">
    <property type="component" value="Unassembled WGS sequence"/>
</dbReference>
<feature type="chain" id="PRO_5043631711" evidence="1">
    <location>
        <begin position="18"/>
        <end position="249"/>
    </location>
</feature>
<protein>
    <submittedName>
        <fullName evidence="2">Uncharacterized protein</fullName>
    </submittedName>
</protein>
<name>A0AAW0R6B7_9PEZI</name>
<evidence type="ECO:0000313" key="3">
    <source>
        <dbReference type="Proteomes" id="UP001392437"/>
    </source>
</evidence>
<feature type="signal peptide" evidence="1">
    <location>
        <begin position="1"/>
        <end position="17"/>
    </location>
</feature>
<gene>
    <name evidence="2" type="ORF">PG999_001797</name>
</gene>
<sequence>MYRTIAVLSLLFSHASSICYYPDGSVSAQDTPCDDASAEATCCGQGYACLSNHICKATGDEIQRPGASLYVRGSCTDKLWRSSSCPNFCVDGAPPNSDFVSGGMGMDKCPSGAGAVAAAEDMYYCINSNTANVNCDKKQNIVSFRGRNATGADNYRRGSLLFIRVLNRLFLIALLLNIHHPRDAYSIAFSVKPGRIVRNNNTGNSTSNTPAQFRPKQSGHLDWCHHRRLGRRRVGCGPLVCSHGHHVVP</sequence>
<comment type="caution">
    <text evidence="2">The sequence shown here is derived from an EMBL/GenBank/DDBJ whole genome shotgun (WGS) entry which is preliminary data.</text>
</comment>
<evidence type="ECO:0000313" key="2">
    <source>
        <dbReference type="EMBL" id="KAK8129417.1"/>
    </source>
</evidence>
<dbReference type="EMBL" id="JAQQWP010000002">
    <property type="protein sequence ID" value="KAK8129417.1"/>
    <property type="molecule type" value="Genomic_DNA"/>
</dbReference>
<proteinExistence type="predicted"/>
<reference evidence="2 3" key="1">
    <citation type="submission" date="2023-01" db="EMBL/GenBank/DDBJ databases">
        <title>Analysis of 21 Apiospora genomes using comparative genomics revels a genus with tremendous synthesis potential of carbohydrate active enzymes and secondary metabolites.</title>
        <authorList>
            <person name="Sorensen T."/>
        </authorList>
    </citation>
    <scope>NUCLEOTIDE SEQUENCE [LARGE SCALE GENOMIC DNA]</scope>
    <source>
        <strain evidence="2 3">CBS 117206</strain>
    </source>
</reference>
<organism evidence="2 3">
    <name type="scientific">Apiospora kogelbergensis</name>
    <dbReference type="NCBI Taxonomy" id="1337665"/>
    <lineage>
        <taxon>Eukaryota</taxon>
        <taxon>Fungi</taxon>
        <taxon>Dikarya</taxon>
        <taxon>Ascomycota</taxon>
        <taxon>Pezizomycotina</taxon>
        <taxon>Sordariomycetes</taxon>
        <taxon>Xylariomycetidae</taxon>
        <taxon>Amphisphaeriales</taxon>
        <taxon>Apiosporaceae</taxon>
        <taxon>Apiospora</taxon>
    </lineage>
</organism>
<keyword evidence="1" id="KW-0732">Signal</keyword>
<keyword evidence="3" id="KW-1185">Reference proteome</keyword>
<accession>A0AAW0R6B7</accession>